<organism evidence="6 7">
    <name type="scientific">Paralysiella testudinis</name>
    <dbReference type="NCBI Taxonomy" id="2809020"/>
    <lineage>
        <taxon>Bacteria</taxon>
        <taxon>Pseudomonadati</taxon>
        <taxon>Pseudomonadota</taxon>
        <taxon>Betaproteobacteria</taxon>
        <taxon>Neisseriales</taxon>
        <taxon>Neisseriaceae</taxon>
        <taxon>Paralysiella</taxon>
    </lineage>
</organism>
<dbReference type="PANTHER" id="PTHR42832:SF3">
    <property type="entry name" value="L-GLUTAMINE--4-(METHYLSULFANYL)-2-OXOBUTANOATE AMINOTRANSFERASE"/>
    <property type="match status" value="1"/>
</dbReference>
<evidence type="ECO:0000256" key="4">
    <source>
        <dbReference type="ARBA" id="ARBA00022679"/>
    </source>
</evidence>
<dbReference type="InterPro" id="IPR015421">
    <property type="entry name" value="PyrdxlP-dep_Trfase_major"/>
</dbReference>
<reference evidence="6" key="1">
    <citation type="submission" date="2021-02" db="EMBL/GenBank/DDBJ databases">
        <title>Neisseriaceae sp. 26B isolated from the cloaca of a Common Toad-headed Turtle (Mesoclemmys nasuta).</title>
        <authorList>
            <person name="Spergser J."/>
            <person name="Busse H.-J."/>
        </authorList>
    </citation>
    <scope>NUCLEOTIDE SEQUENCE</scope>
    <source>
        <strain evidence="6">26B</strain>
    </source>
</reference>
<keyword evidence="4 6" id="KW-0808">Transferase</keyword>
<dbReference type="PANTHER" id="PTHR42832">
    <property type="entry name" value="AMINO ACID AMINOTRANSFERASE"/>
    <property type="match status" value="1"/>
</dbReference>
<dbReference type="GO" id="GO:0030170">
    <property type="term" value="F:pyridoxal phosphate binding"/>
    <property type="evidence" value="ECO:0007669"/>
    <property type="project" value="InterPro"/>
</dbReference>
<dbReference type="EMBL" id="CP069798">
    <property type="protein sequence ID" value="QRQ81231.1"/>
    <property type="molecule type" value="Genomic_DNA"/>
</dbReference>
<comment type="cofactor">
    <cofactor evidence="1">
        <name>pyridoxal 5'-phosphate</name>
        <dbReference type="ChEBI" id="CHEBI:597326"/>
    </cofactor>
</comment>
<evidence type="ECO:0000256" key="1">
    <source>
        <dbReference type="ARBA" id="ARBA00001933"/>
    </source>
</evidence>
<dbReference type="InterPro" id="IPR015422">
    <property type="entry name" value="PyrdxlP-dep_Trfase_small"/>
</dbReference>
<evidence type="ECO:0000256" key="3">
    <source>
        <dbReference type="ARBA" id="ARBA00022576"/>
    </source>
</evidence>
<dbReference type="Proteomes" id="UP000653156">
    <property type="component" value="Chromosome"/>
</dbReference>
<dbReference type="GO" id="GO:0009089">
    <property type="term" value="P:lysine biosynthetic process via diaminopimelate"/>
    <property type="evidence" value="ECO:0007669"/>
    <property type="project" value="InterPro"/>
</dbReference>
<keyword evidence="7" id="KW-1185">Reference proteome</keyword>
<dbReference type="InterPro" id="IPR050881">
    <property type="entry name" value="LL-DAP_aminotransferase"/>
</dbReference>
<evidence type="ECO:0000259" key="5">
    <source>
        <dbReference type="Pfam" id="PF00155"/>
    </source>
</evidence>
<keyword evidence="3 6" id="KW-0032">Aminotransferase</keyword>
<dbReference type="SUPFAM" id="SSF53383">
    <property type="entry name" value="PLP-dependent transferases"/>
    <property type="match status" value="1"/>
</dbReference>
<dbReference type="InterPro" id="IPR019878">
    <property type="entry name" value="DapC_beta/gammaproteobac"/>
</dbReference>
<name>A0A892ZDW9_9NEIS</name>
<proteinExistence type="predicted"/>
<accession>A0A892ZDW9</accession>
<dbReference type="CDD" id="cd00609">
    <property type="entry name" value="AAT_like"/>
    <property type="match status" value="1"/>
</dbReference>
<dbReference type="GO" id="GO:0009016">
    <property type="term" value="F:succinyldiaminopimelate transaminase activity"/>
    <property type="evidence" value="ECO:0007669"/>
    <property type="project" value="InterPro"/>
</dbReference>
<dbReference type="KEGG" id="ptes:JQU52_10955"/>
<dbReference type="Gene3D" id="3.90.1150.10">
    <property type="entry name" value="Aspartate Aminotransferase, domain 1"/>
    <property type="match status" value="1"/>
</dbReference>
<dbReference type="RefSeq" id="WP_230338520.1">
    <property type="nucleotide sequence ID" value="NZ_CP069798.1"/>
</dbReference>
<dbReference type="Gene3D" id="3.40.640.10">
    <property type="entry name" value="Type I PLP-dependent aspartate aminotransferase-like (Major domain)"/>
    <property type="match status" value="1"/>
</dbReference>
<dbReference type="AlphaFoldDB" id="A0A892ZDW9"/>
<dbReference type="Pfam" id="PF00155">
    <property type="entry name" value="Aminotran_1_2"/>
    <property type="match status" value="1"/>
</dbReference>
<evidence type="ECO:0000256" key="2">
    <source>
        <dbReference type="ARBA" id="ARBA00021531"/>
    </source>
</evidence>
<sequence>MNTLLQQLQPYPFARLREAMHGIDAPADIAPIPLHIGEPKHPTPKVITQALAEHLEKLALYPATAGLPELRQACADWLARRYNGVHADADTEILPVLGSREALFAFVQAVIDTSDKHKPLILSPNPFYQIYEGAALLAGADIEFVNCLPPRFMPDWQSIDEALWPRVQLVFVCSPNNPCGSVMQLADWQTLFELQDRYGFVIASDECYSEIYFDQPPIGCLQAAAQLGRSKQGLVMFTSLSKRSNAPGLRSGFVAGDAQLLSHFLHYRTYHGSAMSVPVQYASIAAWQDETHVAENRRLYREKFDQVVPILRQCFEVNWPDASFYLWLKVPDGDDLAFAQKLWREASIQVLPGRFLGRDSADGNAGEGYVRIALVAPLAQCVAAAHSMVKLFQAA</sequence>
<dbReference type="InterPro" id="IPR004839">
    <property type="entry name" value="Aminotransferase_I/II_large"/>
</dbReference>
<gene>
    <name evidence="6" type="ORF">JQU52_10955</name>
</gene>
<dbReference type="InterPro" id="IPR015424">
    <property type="entry name" value="PyrdxlP-dep_Trfase"/>
</dbReference>
<protein>
    <recommendedName>
        <fullName evidence="2">Putative 8-amino-7-oxononanoate synthase</fullName>
    </recommendedName>
</protein>
<feature type="domain" description="Aminotransferase class I/classII large" evidence="5">
    <location>
        <begin position="32"/>
        <end position="374"/>
    </location>
</feature>
<dbReference type="NCBIfam" id="TIGR03538">
    <property type="entry name" value="DapC_gpp"/>
    <property type="match status" value="1"/>
</dbReference>
<evidence type="ECO:0000313" key="6">
    <source>
        <dbReference type="EMBL" id="QRQ81231.1"/>
    </source>
</evidence>
<evidence type="ECO:0000313" key="7">
    <source>
        <dbReference type="Proteomes" id="UP000653156"/>
    </source>
</evidence>